<dbReference type="Gene3D" id="1.10.510.10">
    <property type="entry name" value="Transferase(Phosphotransferase) domain 1"/>
    <property type="match status" value="1"/>
</dbReference>
<proteinExistence type="predicted"/>
<gene>
    <name evidence="1" type="ORF">N7452_011400</name>
</gene>
<dbReference type="EMBL" id="JAPZBQ010000006">
    <property type="protein sequence ID" value="KAJ5323111.1"/>
    <property type="molecule type" value="Genomic_DNA"/>
</dbReference>
<dbReference type="Proteomes" id="UP001147695">
    <property type="component" value="Unassembled WGS sequence"/>
</dbReference>
<accession>A0A9W9Q211</accession>
<evidence type="ECO:0008006" key="3">
    <source>
        <dbReference type="Google" id="ProtNLM"/>
    </source>
</evidence>
<protein>
    <recommendedName>
        <fullName evidence="3">Alpha-galactosidase A</fullName>
    </recommendedName>
</protein>
<reference evidence="1" key="1">
    <citation type="submission" date="2022-12" db="EMBL/GenBank/DDBJ databases">
        <authorList>
            <person name="Petersen C."/>
        </authorList>
    </citation>
    <scope>NUCLEOTIDE SEQUENCE</scope>
    <source>
        <strain evidence="1">IBT 35673</strain>
    </source>
</reference>
<evidence type="ECO:0000313" key="1">
    <source>
        <dbReference type="EMBL" id="KAJ5323111.1"/>
    </source>
</evidence>
<sequence length="276" mass="31265">MTAYQPSVKPSRPAVLSMEVDDEDSFESEYRVRIGNQVKYIIISPRTFDRDTLSFPLQSLSSLPWEDEWTVAHISRDEVSGDLRTFISNRALASVKCRWHHTLVDCLELERTKALTASAFEAISHSTLPSISQAPAKVIAKIARFEWEIPRIERETRAYQLLKRSELVPRFLGHIHENGRIMGFLLERIEGRHASIEDLDICEVALGKLHDLGLLHGDANRYNFLVTGEGVKLLDFECLQENASQEAMRKESESLRLELTEESGRGGGFILQGDGN</sequence>
<evidence type="ECO:0000313" key="2">
    <source>
        <dbReference type="Proteomes" id="UP001147695"/>
    </source>
</evidence>
<comment type="caution">
    <text evidence="1">The sequence shown here is derived from an EMBL/GenBank/DDBJ whole genome shotgun (WGS) entry which is preliminary data.</text>
</comment>
<dbReference type="SUPFAM" id="SSF56112">
    <property type="entry name" value="Protein kinase-like (PK-like)"/>
    <property type="match status" value="1"/>
</dbReference>
<reference evidence="1" key="2">
    <citation type="journal article" date="2023" name="IMA Fungus">
        <title>Comparative genomic study of the Penicillium genus elucidates a diverse pangenome and 15 lateral gene transfer events.</title>
        <authorList>
            <person name="Petersen C."/>
            <person name="Sorensen T."/>
            <person name="Nielsen M.R."/>
            <person name="Sondergaard T.E."/>
            <person name="Sorensen J.L."/>
            <person name="Fitzpatrick D.A."/>
            <person name="Frisvad J.C."/>
            <person name="Nielsen K.L."/>
        </authorList>
    </citation>
    <scope>NUCLEOTIDE SEQUENCE</scope>
    <source>
        <strain evidence="1">IBT 35673</strain>
    </source>
</reference>
<dbReference type="AlphaFoldDB" id="A0A9W9Q211"/>
<organism evidence="1 2">
    <name type="scientific">Penicillium brevicompactum</name>
    <dbReference type="NCBI Taxonomy" id="5074"/>
    <lineage>
        <taxon>Eukaryota</taxon>
        <taxon>Fungi</taxon>
        <taxon>Dikarya</taxon>
        <taxon>Ascomycota</taxon>
        <taxon>Pezizomycotina</taxon>
        <taxon>Eurotiomycetes</taxon>
        <taxon>Eurotiomycetidae</taxon>
        <taxon>Eurotiales</taxon>
        <taxon>Aspergillaceae</taxon>
        <taxon>Penicillium</taxon>
    </lineage>
</organism>
<dbReference type="InterPro" id="IPR011009">
    <property type="entry name" value="Kinase-like_dom_sf"/>
</dbReference>
<name>A0A9W9Q211_PENBR</name>